<gene>
    <name evidence="1" type="ORF">LOK49_LG01G03955</name>
</gene>
<evidence type="ECO:0000313" key="1">
    <source>
        <dbReference type="EMBL" id="KAI8030225.1"/>
    </source>
</evidence>
<keyword evidence="2" id="KW-1185">Reference proteome</keyword>
<name>A0ACC0IZX1_9ERIC</name>
<proteinExistence type="predicted"/>
<protein>
    <submittedName>
        <fullName evidence="1">Uncharacterized protein</fullName>
    </submittedName>
</protein>
<accession>A0ACC0IZX1</accession>
<evidence type="ECO:0000313" key="2">
    <source>
        <dbReference type="Proteomes" id="UP001060215"/>
    </source>
</evidence>
<dbReference type="Proteomes" id="UP001060215">
    <property type="component" value="Chromosome 1"/>
</dbReference>
<organism evidence="1 2">
    <name type="scientific">Camellia lanceoleosa</name>
    <dbReference type="NCBI Taxonomy" id="1840588"/>
    <lineage>
        <taxon>Eukaryota</taxon>
        <taxon>Viridiplantae</taxon>
        <taxon>Streptophyta</taxon>
        <taxon>Embryophyta</taxon>
        <taxon>Tracheophyta</taxon>
        <taxon>Spermatophyta</taxon>
        <taxon>Magnoliopsida</taxon>
        <taxon>eudicotyledons</taxon>
        <taxon>Gunneridae</taxon>
        <taxon>Pentapetalae</taxon>
        <taxon>asterids</taxon>
        <taxon>Ericales</taxon>
        <taxon>Theaceae</taxon>
        <taxon>Camellia</taxon>
    </lineage>
</organism>
<sequence>MAVSGPFVVTLYKRPQTGVLGGLFLGFSCISSSIWNIAQAIYGTVFQKTALTCSSSSAMHFNLAVLLEEP</sequence>
<comment type="caution">
    <text evidence="1">The sequence shown here is derived from an EMBL/GenBank/DDBJ whole genome shotgun (WGS) entry which is preliminary data.</text>
</comment>
<reference evidence="1 2" key="1">
    <citation type="journal article" date="2022" name="Plant J.">
        <title>Chromosome-level genome of Camellia lanceoleosa provides a valuable resource for understanding genome evolution and self-incompatibility.</title>
        <authorList>
            <person name="Gong W."/>
            <person name="Xiao S."/>
            <person name="Wang L."/>
            <person name="Liao Z."/>
            <person name="Chang Y."/>
            <person name="Mo W."/>
            <person name="Hu G."/>
            <person name="Li W."/>
            <person name="Zhao G."/>
            <person name="Zhu H."/>
            <person name="Hu X."/>
            <person name="Ji K."/>
            <person name="Xiang X."/>
            <person name="Song Q."/>
            <person name="Yuan D."/>
            <person name="Jin S."/>
            <person name="Zhang L."/>
        </authorList>
    </citation>
    <scope>NUCLEOTIDE SEQUENCE [LARGE SCALE GENOMIC DNA]</scope>
    <source>
        <strain evidence="1">SQ_2022a</strain>
    </source>
</reference>
<dbReference type="EMBL" id="CM045758">
    <property type="protein sequence ID" value="KAI8030225.1"/>
    <property type="molecule type" value="Genomic_DNA"/>
</dbReference>